<reference evidence="1" key="1">
    <citation type="submission" date="2024-05" db="EMBL/GenBank/DDBJ databases">
        <title>Whole genome shotgun sequence of Streptomyces violascens NBRC 12920.</title>
        <authorList>
            <person name="Komaki H."/>
            <person name="Tamura T."/>
        </authorList>
    </citation>
    <scope>NUCLEOTIDE SEQUENCE</scope>
    <source>
        <strain evidence="1">NBRC 12920</strain>
    </source>
</reference>
<evidence type="ECO:0000313" key="2">
    <source>
        <dbReference type="Proteomes" id="UP001050808"/>
    </source>
</evidence>
<gene>
    <name evidence="1" type="ORF">Sviol_50310</name>
</gene>
<dbReference type="EMBL" id="BNDY01000017">
    <property type="protein sequence ID" value="GHI40623.1"/>
    <property type="molecule type" value="Genomic_DNA"/>
</dbReference>
<name>A0ABQ3QTL7_9ACTN</name>
<dbReference type="RefSeq" id="WP_226599356.1">
    <property type="nucleotide sequence ID" value="NZ_BNDY01000017.1"/>
</dbReference>
<proteinExistence type="predicted"/>
<sequence>MVDGITGSVEAYDPNGWDHAAGHAGYVADSVSQALAACALLARYEERFDDGDATARLNSPSCWSSWAWTRRTNSGRTW</sequence>
<protein>
    <submittedName>
        <fullName evidence="1">Uncharacterized protein</fullName>
    </submittedName>
</protein>
<dbReference type="Proteomes" id="UP001050808">
    <property type="component" value="Unassembled WGS sequence"/>
</dbReference>
<comment type="caution">
    <text evidence="1">The sequence shown here is derived from an EMBL/GenBank/DDBJ whole genome shotgun (WGS) entry which is preliminary data.</text>
</comment>
<accession>A0ABQ3QTL7</accession>
<organism evidence="1 2">
    <name type="scientific">Streptomyces violascens</name>
    <dbReference type="NCBI Taxonomy" id="67381"/>
    <lineage>
        <taxon>Bacteria</taxon>
        <taxon>Bacillati</taxon>
        <taxon>Actinomycetota</taxon>
        <taxon>Actinomycetes</taxon>
        <taxon>Kitasatosporales</taxon>
        <taxon>Streptomycetaceae</taxon>
        <taxon>Streptomyces</taxon>
    </lineage>
</organism>
<evidence type="ECO:0000313" key="1">
    <source>
        <dbReference type="EMBL" id="GHI40623.1"/>
    </source>
</evidence>
<keyword evidence="2" id="KW-1185">Reference proteome</keyword>